<dbReference type="Gene3D" id="2.60.40.1120">
    <property type="entry name" value="Carboxypeptidase-like, regulatory domain"/>
    <property type="match status" value="2"/>
</dbReference>
<evidence type="ECO:0000259" key="3">
    <source>
        <dbReference type="Pfam" id="PF14686"/>
    </source>
</evidence>
<dbReference type="AlphaFoldDB" id="A0A8X8WTT9"/>
<sequence length="772" mass="87762">MVLLSLFLPIHSQTVNRGMVVDLASQDERVTLVEGGIGTLFGTRHQAALAKLTTWKEQIIRYVMLRGSPGFYTYAILERLEGWPSFLIQEGRIVFKLQENKFHYMAISDERQRFMPMYEDRKSGEPLAYKEAVLLKNATNPEFNGEMFISRHYIGTDIDVKFETQDNWKKVIGPNFIYLNSNASALADPSILWNDAKLRLQKEEADWPYNFLHSNEYLKSDQRGSITGQLLVHDRLVSEQPMPAGSAYVGLAPPGAAGSWQIENKGYQFWTRTNEEGNFEIKNVIPGTYNLFGWVSGVVGDFKHVSDIAINPGSSVKVENLVFDPPRNGPTLWEIGIPDRSAVEFFIPDPNPKFKLHPYKLSIQKFRQYGLWDRYTDLYPKNDLVFTIGTSNYKTDWFFAHVTSINSGKSIPHINESSTSQLQLRVERDTVDDKYQYSCDNKDNHVHRWIGSRPQVGFWVVTPSDEFRPSGTMKADLTSHVGSTSLAVSNIFQYTLCGPRYGVNLDAGEIWKKVLGPVFIYLNSGSNNNPKTLWVGSTWTPQILAIYSKGYQFWTRTDSDGLFTIRGVRAGVYNLYAWVPGVIGDFRCDGYVVIKPGSKANLGDVVYTPPRNGPTLGEIGIPDRLLPSSTSPILHPTIQTRYFSTEKKSKFVKHLKVTWYRQYGLWDRVYGIGSKANLGDVVYTAPRNGPTLGEIGIPDRTAAEFYVPDPSPNYTNKIFLNRKEKYRQYGLWDSPDMYGPQPYSCSDWEQLGVLSDYYKPPHERSNSSRYSV</sequence>
<protein>
    <recommendedName>
        <fullName evidence="6">Rhamnogalacturonan endolyase</fullName>
    </recommendedName>
</protein>
<dbReference type="Proteomes" id="UP000298416">
    <property type="component" value="Unassembled WGS sequence"/>
</dbReference>
<dbReference type="InterPro" id="IPR051850">
    <property type="entry name" value="Polysacch_Lyase_4"/>
</dbReference>
<feature type="domain" description="Rhamnogalacturonan lyase" evidence="3">
    <location>
        <begin position="548"/>
        <end position="602"/>
    </location>
</feature>
<evidence type="ECO:0000313" key="4">
    <source>
        <dbReference type="EMBL" id="KAG6399841.1"/>
    </source>
</evidence>
<accession>A0A8X8WTT9</accession>
<proteinExistence type="predicted"/>
<dbReference type="SUPFAM" id="SSF49785">
    <property type="entry name" value="Galactose-binding domain-like"/>
    <property type="match status" value="1"/>
</dbReference>
<dbReference type="PANTHER" id="PTHR32018:SF50">
    <property type="entry name" value="RHAMNOGALACTURONAN ENDOLYASE"/>
    <property type="match status" value="1"/>
</dbReference>
<dbReference type="Pfam" id="PF06045">
    <property type="entry name" value="Rhamnogal_lyase"/>
    <property type="match status" value="1"/>
</dbReference>
<dbReference type="Pfam" id="PF14686">
    <property type="entry name" value="fn3_3"/>
    <property type="match status" value="2"/>
</dbReference>
<feature type="domain" description="Rhamnogalacturonan lyase" evidence="2">
    <location>
        <begin position="331"/>
        <end position="420"/>
    </location>
</feature>
<keyword evidence="5" id="KW-1185">Reference proteome</keyword>
<evidence type="ECO:0008006" key="6">
    <source>
        <dbReference type="Google" id="ProtNLM"/>
    </source>
</evidence>
<dbReference type="InterPro" id="IPR029411">
    <property type="entry name" value="RG-lyase_III"/>
</dbReference>
<dbReference type="InterPro" id="IPR008979">
    <property type="entry name" value="Galactose-bd-like_sf"/>
</dbReference>
<dbReference type="PANTHER" id="PTHR32018">
    <property type="entry name" value="RHAMNOGALACTURONATE LYASE FAMILY PROTEIN"/>
    <property type="match status" value="1"/>
</dbReference>
<reference evidence="4" key="1">
    <citation type="submission" date="2018-01" db="EMBL/GenBank/DDBJ databases">
        <authorList>
            <person name="Mao J.F."/>
        </authorList>
    </citation>
    <scope>NUCLEOTIDE SEQUENCE</scope>
    <source>
        <strain evidence="4">Huo1</strain>
        <tissue evidence="4">Leaf</tissue>
    </source>
</reference>
<dbReference type="CDD" id="cd10316">
    <property type="entry name" value="RGL4_M"/>
    <property type="match status" value="2"/>
</dbReference>
<reference evidence="4" key="2">
    <citation type="submission" date="2020-08" db="EMBL/GenBank/DDBJ databases">
        <title>Plant Genome Project.</title>
        <authorList>
            <person name="Zhang R.-G."/>
        </authorList>
    </citation>
    <scope>NUCLEOTIDE SEQUENCE</scope>
    <source>
        <strain evidence="4">Huo1</strain>
        <tissue evidence="4">Leaf</tissue>
    </source>
</reference>
<dbReference type="InterPro" id="IPR013784">
    <property type="entry name" value="Carb-bd-like_fold"/>
</dbReference>
<dbReference type="SUPFAM" id="SSF49452">
    <property type="entry name" value="Starch-binding domain-like"/>
    <property type="match status" value="2"/>
</dbReference>
<organism evidence="4">
    <name type="scientific">Salvia splendens</name>
    <name type="common">Scarlet sage</name>
    <dbReference type="NCBI Taxonomy" id="180675"/>
    <lineage>
        <taxon>Eukaryota</taxon>
        <taxon>Viridiplantae</taxon>
        <taxon>Streptophyta</taxon>
        <taxon>Embryophyta</taxon>
        <taxon>Tracheophyta</taxon>
        <taxon>Spermatophyta</taxon>
        <taxon>Magnoliopsida</taxon>
        <taxon>eudicotyledons</taxon>
        <taxon>Gunneridae</taxon>
        <taxon>Pentapetalae</taxon>
        <taxon>asterids</taxon>
        <taxon>lamiids</taxon>
        <taxon>Lamiales</taxon>
        <taxon>Lamiaceae</taxon>
        <taxon>Nepetoideae</taxon>
        <taxon>Mentheae</taxon>
        <taxon>Salviinae</taxon>
        <taxon>Salvia</taxon>
        <taxon>Salvia subgen. Calosphace</taxon>
        <taxon>core Calosphace</taxon>
    </lineage>
</organism>
<dbReference type="InterPro" id="IPR010325">
    <property type="entry name" value="Rhamnogal_lyase"/>
</dbReference>
<evidence type="ECO:0000259" key="2">
    <source>
        <dbReference type="Pfam" id="PF14683"/>
    </source>
</evidence>
<dbReference type="InterPro" id="IPR029413">
    <property type="entry name" value="RG-lyase_II"/>
</dbReference>
<keyword evidence="1" id="KW-0732">Signal</keyword>
<evidence type="ECO:0000313" key="5">
    <source>
        <dbReference type="Proteomes" id="UP000298416"/>
    </source>
</evidence>
<feature type="domain" description="Rhamnogalacturonan lyase" evidence="3">
    <location>
        <begin position="246"/>
        <end position="317"/>
    </location>
</feature>
<dbReference type="Pfam" id="PF14683">
    <property type="entry name" value="CBM-like"/>
    <property type="match status" value="1"/>
</dbReference>
<dbReference type="EMBL" id="PNBA02000015">
    <property type="protein sequence ID" value="KAG6399841.1"/>
    <property type="molecule type" value="Genomic_DNA"/>
</dbReference>
<name>A0A8X8WTT9_SALSN</name>
<dbReference type="GO" id="GO:0030246">
    <property type="term" value="F:carbohydrate binding"/>
    <property type="evidence" value="ECO:0007669"/>
    <property type="project" value="InterPro"/>
</dbReference>
<comment type="caution">
    <text evidence="4">The sequence shown here is derived from an EMBL/GenBank/DDBJ whole genome shotgun (WGS) entry which is preliminary data.</text>
</comment>
<evidence type="ECO:0000256" key="1">
    <source>
        <dbReference type="ARBA" id="ARBA00022729"/>
    </source>
</evidence>
<gene>
    <name evidence="4" type="ORF">SASPL_141326</name>
</gene>